<evidence type="ECO:0000313" key="2">
    <source>
        <dbReference type="Proteomes" id="UP000826656"/>
    </source>
</evidence>
<keyword evidence="2" id="KW-1185">Reference proteome</keyword>
<proteinExistence type="predicted"/>
<name>A0ABQ7W791_SOLTU</name>
<comment type="caution">
    <text evidence="1">The sequence shown here is derived from an EMBL/GenBank/DDBJ whole genome shotgun (WGS) entry which is preliminary data.</text>
</comment>
<gene>
    <name evidence="1" type="ORF">KY290_008028</name>
</gene>
<organism evidence="1 2">
    <name type="scientific">Solanum tuberosum</name>
    <name type="common">Potato</name>
    <dbReference type="NCBI Taxonomy" id="4113"/>
    <lineage>
        <taxon>Eukaryota</taxon>
        <taxon>Viridiplantae</taxon>
        <taxon>Streptophyta</taxon>
        <taxon>Embryophyta</taxon>
        <taxon>Tracheophyta</taxon>
        <taxon>Spermatophyta</taxon>
        <taxon>Magnoliopsida</taxon>
        <taxon>eudicotyledons</taxon>
        <taxon>Gunneridae</taxon>
        <taxon>Pentapetalae</taxon>
        <taxon>asterids</taxon>
        <taxon>lamiids</taxon>
        <taxon>Solanales</taxon>
        <taxon>Solanaceae</taxon>
        <taxon>Solanoideae</taxon>
        <taxon>Solaneae</taxon>
        <taxon>Solanum</taxon>
    </lineage>
</organism>
<dbReference type="EMBL" id="JAIVGD010000003">
    <property type="protein sequence ID" value="KAH0776617.1"/>
    <property type="molecule type" value="Genomic_DNA"/>
</dbReference>
<protein>
    <submittedName>
        <fullName evidence="1">Uncharacterized protein</fullName>
    </submittedName>
</protein>
<dbReference type="PANTHER" id="PTHR34222">
    <property type="entry name" value="GAG_PRE-INTEGRS DOMAIN-CONTAINING PROTEIN"/>
    <property type="match status" value="1"/>
</dbReference>
<dbReference type="Proteomes" id="UP000826656">
    <property type="component" value="Unassembled WGS sequence"/>
</dbReference>
<reference evidence="1 2" key="1">
    <citation type="journal article" date="2021" name="bioRxiv">
        <title>Chromosome-scale and haplotype-resolved genome assembly of a tetraploid potato cultivar.</title>
        <authorList>
            <person name="Sun H."/>
            <person name="Jiao W.-B."/>
            <person name="Krause K."/>
            <person name="Campoy J.A."/>
            <person name="Goel M."/>
            <person name="Folz-Donahue K."/>
            <person name="Kukat C."/>
            <person name="Huettel B."/>
            <person name="Schneeberger K."/>
        </authorList>
    </citation>
    <scope>NUCLEOTIDE SEQUENCE [LARGE SCALE GENOMIC DNA]</scope>
    <source>
        <strain evidence="1">SolTubOtavaFocal</strain>
        <tissue evidence="1">Leaves</tissue>
    </source>
</reference>
<dbReference type="PANTHER" id="PTHR34222:SF82">
    <property type="entry name" value="CCHC-TYPE DOMAIN-CONTAINING PROTEIN"/>
    <property type="match status" value="1"/>
</dbReference>
<sequence>MLSPLTSVSKVYAMITSDESQRITSTMRTGEDMVDNTALSESSMNTDRGHYNAKKKVNWNLFCDRYKMHGHNQKVSREDETADVFGLVAIGQKSTHDPYDLNSIRTNLQALTAQPHFTSNQYQKIVQLLNKEEKVAEMVNMAGSCVIPAAGDLFNREVKGIGKENGSSLYKNFETIVLS</sequence>
<accession>A0ABQ7W791</accession>
<evidence type="ECO:0000313" key="1">
    <source>
        <dbReference type="EMBL" id="KAH0776617.1"/>
    </source>
</evidence>